<dbReference type="InterPro" id="IPR039467">
    <property type="entry name" value="TFIIIB_B''_Myb"/>
</dbReference>
<feature type="compositionally biased region" description="Low complexity" evidence="1">
    <location>
        <begin position="144"/>
        <end position="159"/>
    </location>
</feature>
<dbReference type="GO" id="GO:0000126">
    <property type="term" value="C:transcription factor TFIIIB complex"/>
    <property type="evidence" value="ECO:0007669"/>
    <property type="project" value="TreeGrafter"/>
</dbReference>
<dbReference type="EMBL" id="MU253762">
    <property type="protein sequence ID" value="KAG9247847.1"/>
    <property type="molecule type" value="Genomic_DNA"/>
</dbReference>
<dbReference type="Proteomes" id="UP000887226">
    <property type="component" value="Unassembled WGS sequence"/>
</dbReference>
<organism evidence="5 6">
    <name type="scientific">Calycina marina</name>
    <dbReference type="NCBI Taxonomy" id="1763456"/>
    <lineage>
        <taxon>Eukaryota</taxon>
        <taxon>Fungi</taxon>
        <taxon>Dikarya</taxon>
        <taxon>Ascomycota</taxon>
        <taxon>Pezizomycotina</taxon>
        <taxon>Leotiomycetes</taxon>
        <taxon>Helotiales</taxon>
        <taxon>Pezizellaceae</taxon>
        <taxon>Calycina</taxon>
    </lineage>
</organism>
<feature type="compositionally biased region" description="Basic and acidic residues" evidence="1">
    <location>
        <begin position="309"/>
        <end position="366"/>
    </location>
</feature>
<dbReference type="InterPro" id="IPR017884">
    <property type="entry name" value="SANT_dom"/>
</dbReference>
<feature type="compositionally biased region" description="Acidic residues" evidence="1">
    <location>
        <begin position="453"/>
        <end position="473"/>
    </location>
</feature>
<name>A0A9P7Z9Z7_9HELO</name>
<feature type="compositionally biased region" description="Basic residues" evidence="1">
    <location>
        <begin position="775"/>
        <end position="785"/>
    </location>
</feature>
<feature type="compositionally biased region" description="Polar residues" evidence="1">
    <location>
        <begin position="174"/>
        <end position="204"/>
    </location>
</feature>
<dbReference type="PROSITE" id="PS51294">
    <property type="entry name" value="HTH_MYB"/>
    <property type="match status" value="1"/>
</dbReference>
<sequence>MSLTIKRPTKFAPKAMVRRRPAPPPPKTVTSPAEESPIQSQPSIPTEVLSVPGQARNDYVPQEPPITEAAPQPTPTNTTSTQHDPVAAPAEQDEQITVQKDSDQYKPPDVPPAGAALNLSEPEPILTDTDTPQADDPPHEAVLTKDTPQPTPADTTQNDAAVREPLIAEDTRQPIDTGTTPSQQVSTSALQLQETVVQTDALRNSSKKRKGAPGAGTAQSQKRARANEPAAAVEVSPAHKRKDAPEGHVEVPQKRARVEKLPKKAKAKGKVKAKINPKPAKPEAVADDDSDDDIREVPVQMVVVPGIEGDLRESTEADDARLDEQPDMRKSIGADDARLDEQPDMRKSMGADDARLDEQPGKERLAPGRKRKSKKKNKLVTIIRERVGGNEDDNSEEEIIDRDRNAVRDIIKNPGIGRDFSRGADIRKKRAEERKEKKAKRAALCNHWSTTLTDDEEEAAADAAAEVEAEAAEASELAGVERPDAAVDGEDDNDGSADASEAPVAASLRKKKEPARAITGPQMHIVNGVLVVDQNSTQLNRQAMADAERDEEELEVVEDNFSRLVNHGTHGKQRPVKDWTREDERKFFEGIRRYGSDFDLIATLLGRGRTARQCKLKYNREDKKNPERITRAHKGIPEPPSDDEMPGEDDSLGTATPPDNSRVDLVDKYKRNIEASIGERLENPREIMAGLAAAKRENDEQFAANLKAQTDIAALSGRIILLRGKIRDAKRDFAPFHALEEELRLLEGEAGDVNVAAKEGGGSGREASAAPRPKPAAKKRGKKNPHSSGTNGPETEIILEG</sequence>
<feature type="region of interest" description="Disordered" evidence="1">
    <location>
        <begin position="619"/>
        <end position="662"/>
    </location>
</feature>
<dbReference type="Pfam" id="PF15963">
    <property type="entry name" value="Myb_DNA-bind_7"/>
    <property type="match status" value="1"/>
</dbReference>
<dbReference type="SMART" id="SM00717">
    <property type="entry name" value="SANT"/>
    <property type="match status" value="1"/>
</dbReference>
<protein>
    <recommendedName>
        <fullName evidence="7">SANT domain-containing protein</fullName>
    </recommendedName>
</protein>
<evidence type="ECO:0000256" key="1">
    <source>
        <dbReference type="SAM" id="MobiDB-lite"/>
    </source>
</evidence>
<feature type="compositionally biased region" description="Basic and acidic residues" evidence="1">
    <location>
        <begin position="619"/>
        <end position="630"/>
    </location>
</feature>
<feature type="compositionally biased region" description="Acidic residues" evidence="1">
    <location>
        <begin position="640"/>
        <end position="651"/>
    </location>
</feature>
<dbReference type="GO" id="GO:0070898">
    <property type="term" value="P:RNA polymerase III preinitiation complex assembly"/>
    <property type="evidence" value="ECO:0007669"/>
    <property type="project" value="TreeGrafter"/>
</dbReference>
<dbReference type="PANTHER" id="PTHR22929">
    <property type="entry name" value="RNA POLYMERASE III TRANSCRIPTION INITIATION FACTOR B"/>
    <property type="match status" value="1"/>
</dbReference>
<dbReference type="PROSITE" id="PS50090">
    <property type="entry name" value="MYB_LIKE"/>
    <property type="match status" value="1"/>
</dbReference>
<proteinExistence type="predicted"/>
<dbReference type="OrthoDB" id="272624at2759"/>
<feature type="compositionally biased region" description="Acidic residues" evidence="1">
    <location>
        <begin position="285"/>
        <end position="294"/>
    </location>
</feature>
<dbReference type="GO" id="GO:0001156">
    <property type="term" value="F:TFIIIC-class transcription factor complex binding"/>
    <property type="evidence" value="ECO:0007669"/>
    <property type="project" value="TreeGrafter"/>
</dbReference>
<evidence type="ECO:0000259" key="2">
    <source>
        <dbReference type="PROSITE" id="PS50090"/>
    </source>
</evidence>
<dbReference type="CDD" id="cd00167">
    <property type="entry name" value="SANT"/>
    <property type="match status" value="1"/>
</dbReference>
<evidence type="ECO:0000313" key="6">
    <source>
        <dbReference type="Proteomes" id="UP000887226"/>
    </source>
</evidence>
<dbReference type="PANTHER" id="PTHR22929:SF0">
    <property type="entry name" value="TRANSCRIPTION FACTOR TFIIIB COMPONENT B'' HOMOLOG"/>
    <property type="match status" value="1"/>
</dbReference>
<evidence type="ECO:0000259" key="4">
    <source>
        <dbReference type="PROSITE" id="PS51294"/>
    </source>
</evidence>
<dbReference type="InterPro" id="IPR009057">
    <property type="entry name" value="Homeodomain-like_sf"/>
</dbReference>
<dbReference type="Gene3D" id="1.10.10.60">
    <property type="entry name" value="Homeodomain-like"/>
    <property type="match status" value="1"/>
</dbReference>
<feature type="compositionally biased region" description="Basic residues" evidence="1">
    <location>
        <begin position="263"/>
        <end position="275"/>
    </location>
</feature>
<feature type="compositionally biased region" description="Basic and acidic residues" evidence="1">
    <location>
        <begin position="243"/>
        <end position="262"/>
    </location>
</feature>
<evidence type="ECO:0008006" key="7">
    <source>
        <dbReference type="Google" id="ProtNLM"/>
    </source>
</evidence>
<feature type="domain" description="HTH myb-type" evidence="4">
    <location>
        <begin position="579"/>
        <end position="626"/>
    </location>
</feature>
<comment type="caution">
    <text evidence="5">The sequence shown here is derived from an EMBL/GenBank/DDBJ whole genome shotgun (WGS) entry which is preliminary data.</text>
</comment>
<evidence type="ECO:0000313" key="5">
    <source>
        <dbReference type="EMBL" id="KAG9247847.1"/>
    </source>
</evidence>
<dbReference type="PROSITE" id="PS51293">
    <property type="entry name" value="SANT"/>
    <property type="match status" value="1"/>
</dbReference>
<reference evidence="5" key="1">
    <citation type="journal article" date="2021" name="IMA Fungus">
        <title>Genomic characterization of three marine fungi, including Emericellopsis atlantica sp. nov. with signatures of a generalist lifestyle and marine biomass degradation.</title>
        <authorList>
            <person name="Hagestad O.C."/>
            <person name="Hou L."/>
            <person name="Andersen J.H."/>
            <person name="Hansen E.H."/>
            <person name="Altermark B."/>
            <person name="Li C."/>
            <person name="Kuhnert E."/>
            <person name="Cox R.J."/>
            <person name="Crous P.W."/>
            <person name="Spatafora J.W."/>
            <person name="Lail K."/>
            <person name="Amirebrahimi M."/>
            <person name="Lipzen A."/>
            <person name="Pangilinan J."/>
            <person name="Andreopoulos W."/>
            <person name="Hayes R.D."/>
            <person name="Ng V."/>
            <person name="Grigoriev I.V."/>
            <person name="Jackson S.A."/>
            <person name="Sutton T.D.S."/>
            <person name="Dobson A.D.W."/>
            <person name="Rama T."/>
        </authorList>
    </citation>
    <scope>NUCLEOTIDE SEQUENCE</scope>
    <source>
        <strain evidence="5">TRa3180A</strain>
    </source>
</reference>
<dbReference type="InterPro" id="IPR017930">
    <property type="entry name" value="Myb_dom"/>
</dbReference>
<gene>
    <name evidence="5" type="ORF">BJ878DRAFT_490901</name>
</gene>
<feature type="compositionally biased region" description="Basic and acidic residues" evidence="1">
    <location>
        <begin position="419"/>
        <end position="436"/>
    </location>
</feature>
<keyword evidence="6" id="KW-1185">Reference proteome</keyword>
<dbReference type="SUPFAM" id="SSF46689">
    <property type="entry name" value="Homeodomain-like"/>
    <property type="match status" value="1"/>
</dbReference>
<accession>A0A9P7Z9Z7</accession>
<feature type="region of interest" description="Disordered" evidence="1">
    <location>
        <begin position="755"/>
        <end position="801"/>
    </location>
</feature>
<feature type="domain" description="SANT" evidence="3">
    <location>
        <begin position="577"/>
        <end position="626"/>
    </location>
</feature>
<dbReference type="AlphaFoldDB" id="A0A9P7Z9Z7"/>
<dbReference type="InterPro" id="IPR001005">
    <property type="entry name" value="SANT/Myb"/>
</dbReference>
<feature type="compositionally biased region" description="Low complexity" evidence="1">
    <location>
        <begin position="67"/>
        <end position="82"/>
    </location>
</feature>
<feature type="domain" description="Myb-like" evidence="2">
    <location>
        <begin position="579"/>
        <end position="620"/>
    </location>
</feature>
<feature type="compositionally biased region" description="Basic residues" evidence="1">
    <location>
        <begin position="367"/>
        <end position="378"/>
    </location>
</feature>
<feature type="region of interest" description="Disordered" evidence="1">
    <location>
        <begin position="1"/>
        <end position="379"/>
    </location>
</feature>
<feature type="region of interest" description="Disordered" evidence="1">
    <location>
        <begin position="412"/>
        <end position="516"/>
    </location>
</feature>
<evidence type="ECO:0000259" key="3">
    <source>
        <dbReference type="PROSITE" id="PS51293"/>
    </source>
</evidence>